<dbReference type="InterPro" id="IPR051313">
    <property type="entry name" value="Bact_iron-sidero_bind"/>
</dbReference>
<evidence type="ECO:0000256" key="2">
    <source>
        <dbReference type="ARBA" id="ARBA00008814"/>
    </source>
</evidence>
<dbReference type="PROSITE" id="PS51257">
    <property type="entry name" value="PROKAR_LIPOPROTEIN"/>
    <property type="match status" value="1"/>
</dbReference>
<keyword evidence="7" id="KW-1185">Reference proteome</keyword>
<gene>
    <name evidence="6" type="ordered locus">PCC8801_3038</name>
</gene>
<sequence>MFKLTKTIQWFLLGILITWVISACSSSSPSFQQDNNHNQTQINAADCRMIEHDLEDTKICGKPEKIVVLSDHLLDLLLSLGVQPSGYATRITPYQGEVFDNPRQQILYLGTQITTQPINLGSGSEPSLEKLAAMKPDLILGEGSNQANYDLLKQIAPTLIWQNRTIAGQWRKTLKAIAKAVGNPEQAEIILADYDRQIAIARHEFSEVVKTHPKVLLLGMNRLQENVYLIDHNSYLGELLQGLGFQLVSLPSQQKTRPSIPISIEVLPQLNEANMIIILGYNTNAEPLEKTPNGQKLQRLVEKNQIQTAKQSWEDNKIAQSLTASQKNRVFFTTYYRWNGLNGPSGTRLILDELRQFVSAKSVSS</sequence>
<protein>
    <submittedName>
        <fullName evidence="6">Periplasmic binding protein</fullName>
    </submittedName>
</protein>
<dbReference type="GO" id="GO:1901678">
    <property type="term" value="P:iron coordination entity transport"/>
    <property type="evidence" value="ECO:0007669"/>
    <property type="project" value="UniProtKB-ARBA"/>
</dbReference>
<reference evidence="7" key="1">
    <citation type="journal article" date="2011" name="MBio">
        <title>Novel metabolic attributes of the genus Cyanothece, comprising a group of unicellular nitrogen-fixing Cyanobacteria.</title>
        <authorList>
            <person name="Bandyopadhyay A."/>
            <person name="Elvitigala T."/>
            <person name="Welsh E."/>
            <person name="Stockel J."/>
            <person name="Liberton M."/>
            <person name="Min H."/>
            <person name="Sherman L.A."/>
            <person name="Pakrasi H.B."/>
        </authorList>
    </citation>
    <scope>NUCLEOTIDE SEQUENCE [LARGE SCALE GENOMIC DNA]</scope>
    <source>
        <strain evidence="7">PCC 8801</strain>
    </source>
</reference>
<accession>B7JWH7</accession>
<dbReference type="CDD" id="cd01146">
    <property type="entry name" value="FhuD"/>
    <property type="match status" value="1"/>
</dbReference>
<dbReference type="Gene3D" id="3.40.50.1980">
    <property type="entry name" value="Nitrogenase molybdenum iron protein domain"/>
    <property type="match status" value="2"/>
</dbReference>
<comment type="subcellular location">
    <subcellularLocation>
        <location evidence="1">Cell envelope</location>
    </subcellularLocation>
</comment>
<dbReference type="Pfam" id="PF01497">
    <property type="entry name" value="Peripla_BP_2"/>
    <property type="match status" value="1"/>
</dbReference>
<dbReference type="PROSITE" id="PS50983">
    <property type="entry name" value="FE_B12_PBP"/>
    <property type="match status" value="1"/>
</dbReference>
<dbReference type="RefSeq" id="WP_012596284.1">
    <property type="nucleotide sequence ID" value="NC_011726.1"/>
</dbReference>
<dbReference type="AlphaFoldDB" id="B7JWH7"/>
<keyword evidence="3" id="KW-0813">Transport</keyword>
<dbReference type="STRING" id="41431.PCC8801_3038"/>
<evidence type="ECO:0000313" key="6">
    <source>
        <dbReference type="EMBL" id="ACK67022.1"/>
    </source>
</evidence>
<keyword evidence="4" id="KW-0732">Signal</keyword>
<dbReference type="GO" id="GO:0030288">
    <property type="term" value="C:outer membrane-bounded periplasmic space"/>
    <property type="evidence" value="ECO:0007669"/>
    <property type="project" value="TreeGrafter"/>
</dbReference>
<organism evidence="6 7">
    <name type="scientific">Rippkaea orientalis (strain PCC 8801 / RF-1)</name>
    <name type="common">Cyanothece sp. (strain PCC 8801)</name>
    <dbReference type="NCBI Taxonomy" id="41431"/>
    <lineage>
        <taxon>Bacteria</taxon>
        <taxon>Bacillati</taxon>
        <taxon>Cyanobacteriota</taxon>
        <taxon>Cyanophyceae</taxon>
        <taxon>Oscillatoriophycideae</taxon>
        <taxon>Chroococcales</taxon>
        <taxon>Aphanothecaceae</taxon>
        <taxon>Rippkaea</taxon>
        <taxon>Rippkaea orientalis</taxon>
    </lineage>
</organism>
<proteinExistence type="inferred from homology"/>
<dbReference type="OrthoDB" id="61776at2"/>
<dbReference type="eggNOG" id="COG0614">
    <property type="taxonomic scope" value="Bacteria"/>
</dbReference>
<dbReference type="EMBL" id="CP001287">
    <property type="protein sequence ID" value="ACK67022.1"/>
    <property type="molecule type" value="Genomic_DNA"/>
</dbReference>
<name>B7JWH7_RIPO1</name>
<evidence type="ECO:0000313" key="7">
    <source>
        <dbReference type="Proteomes" id="UP000008204"/>
    </source>
</evidence>
<evidence type="ECO:0000256" key="4">
    <source>
        <dbReference type="ARBA" id="ARBA00022729"/>
    </source>
</evidence>
<evidence type="ECO:0000256" key="1">
    <source>
        <dbReference type="ARBA" id="ARBA00004196"/>
    </source>
</evidence>
<dbReference type="InterPro" id="IPR002491">
    <property type="entry name" value="ABC_transptr_periplasmic_BD"/>
</dbReference>
<dbReference type="SUPFAM" id="SSF53807">
    <property type="entry name" value="Helical backbone' metal receptor"/>
    <property type="match status" value="1"/>
</dbReference>
<evidence type="ECO:0000259" key="5">
    <source>
        <dbReference type="PROSITE" id="PS50983"/>
    </source>
</evidence>
<dbReference type="Proteomes" id="UP000008204">
    <property type="component" value="Chromosome"/>
</dbReference>
<comment type="similarity">
    <text evidence="2">Belongs to the bacterial solute-binding protein 8 family.</text>
</comment>
<dbReference type="PANTHER" id="PTHR30532">
    <property type="entry name" value="IRON III DICITRATE-BINDING PERIPLASMIC PROTEIN"/>
    <property type="match status" value="1"/>
</dbReference>
<evidence type="ECO:0000256" key="3">
    <source>
        <dbReference type="ARBA" id="ARBA00022448"/>
    </source>
</evidence>
<dbReference type="PANTHER" id="PTHR30532:SF24">
    <property type="entry name" value="FERRIC ENTEROBACTIN-BINDING PERIPLASMIC PROTEIN FEPB"/>
    <property type="match status" value="1"/>
</dbReference>
<feature type="domain" description="Fe/B12 periplasmic-binding" evidence="5">
    <location>
        <begin position="65"/>
        <end position="362"/>
    </location>
</feature>
<dbReference type="KEGG" id="cyp:PCC8801_3038"/>
<dbReference type="HOGENOM" id="CLU_038034_0_2_3"/>